<keyword evidence="4" id="KW-1185">Reference proteome</keyword>
<dbReference type="Gene3D" id="3.40.190.150">
    <property type="entry name" value="Bordetella uptake gene, domain 1"/>
    <property type="match status" value="1"/>
</dbReference>
<sequence>MKTAAHIVLPMLIVMGGWAAGAHAASDYPSRPIRIIVPFPAGQGADILARLLGEQLGRELGQSVVVENKAGAGGVIGTAAAARAAPDGYTLYMGSSGPLAISPSVYKAVGYDAVKDFAPITNVASVTQVMVTAPESKLDSIAALIAQAKQRAGALQYGSGGNGTTSHLTMELFMQRAGLALNHVPYKGSPQAMVDVIAGRVDVMFDAIPGVLANVKSGKLKALAVSSSQRSPFLPDVPTVAESGIRDFSTVGWIGLLAPAGTDTPIIERLHTAVTKILHTDATRDRMATLAFTPIGDTPSQFAQFIRTEVGLWAKVAATAGVKME</sequence>
<dbReference type="PANTHER" id="PTHR42928:SF5">
    <property type="entry name" value="BLR1237 PROTEIN"/>
    <property type="match status" value="1"/>
</dbReference>
<evidence type="ECO:0000256" key="1">
    <source>
        <dbReference type="ARBA" id="ARBA00006987"/>
    </source>
</evidence>
<dbReference type="PANTHER" id="PTHR42928">
    <property type="entry name" value="TRICARBOXYLATE-BINDING PROTEIN"/>
    <property type="match status" value="1"/>
</dbReference>
<comment type="similarity">
    <text evidence="1">Belongs to the UPF0065 (bug) family.</text>
</comment>
<dbReference type="Pfam" id="PF03401">
    <property type="entry name" value="TctC"/>
    <property type="match status" value="1"/>
</dbReference>
<dbReference type="InterPro" id="IPR042100">
    <property type="entry name" value="Bug_dom1"/>
</dbReference>
<dbReference type="Gene3D" id="3.40.190.10">
    <property type="entry name" value="Periplasmic binding protein-like II"/>
    <property type="match status" value="1"/>
</dbReference>
<evidence type="ECO:0000313" key="4">
    <source>
        <dbReference type="Proteomes" id="UP001501706"/>
    </source>
</evidence>
<dbReference type="InterPro" id="IPR005064">
    <property type="entry name" value="BUG"/>
</dbReference>
<feature type="chain" id="PRO_5046136948" evidence="2">
    <location>
        <begin position="25"/>
        <end position="325"/>
    </location>
</feature>
<gene>
    <name evidence="3" type="ORF">GCM10009097_42910</name>
</gene>
<evidence type="ECO:0000313" key="3">
    <source>
        <dbReference type="EMBL" id="GAA0520767.1"/>
    </source>
</evidence>
<dbReference type="SUPFAM" id="SSF53850">
    <property type="entry name" value="Periplasmic binding protein-like II"/>
    <property type="match status" value="1"/>
</dbReference>
<dbReference type="RefSeq" id="WP_343928175.1">
    <property type="nucleotide sequence ID" value="NZ_BAAAEN010000019.1"/>
</dbReference>
<feature type="signal peptide" evidence="2">
    <location>
        <begin position="1"/>
        <end position="24"/>
    </location>
</feature>
<keyword evidence="2" id="KW-0732">Signal</keyword>
<dbReference type="Proteomes" id="UP001501706">
    <property type="component" value="Unassembled WGS sequence"/>
</dbReference>
<accession>A0ABN1CLS9</accession>
<proteinExistence type="inferred from homology"/>
<dbReference type="PIRSF" id="PIRSF017082">
    <property type="entry name" value="YflP"/>
    <property type="match status" value="1"/>
</dbReference>
<comment type="caution">
    <text evidence="3">The sequence shown here is derived from an EMBL/GenBank/DDBJ whole genome shotgun (WGS) entry which is preliminary data.</text>
</comment>
<dbReference type="CDD" id="cd13578">
    <property type="entry name" value="PBP2_Bug27"/>
    <property type="match status" value="1"/>
</dbReference>
<name>A0ABN1CLS9_9BURK</name>
<reference evidence="3 4" key="1">
    <citation type="journal article" date="2019" name="Int. J. Syst. Evol. Microbiol.">
        <title>The Global Catalogue of Microorganisms (GCM) 10K type strain sequencing project: providing services to taxonomists for standard genome sequencing and annotation.</title>
        <authorList>
            <consortium name="The Broad Institute Genomics Platform"/>
            <consortium name="The Broad Institute Genome Sequencing Center for Infectious Disease"/>
            <person name="Wu L."/>
            <person name="Ma J."/>
        </authorList>
    </citation>
    <scope>NUCLEOTIDE SEQUENCE [LARGE SCALE GENOMIC DNA]</scope>
    <source>
        <strain evidence="3 4">JCM 14330</strain>
    </source>
</reference>
<protein>
    <submittedName>
        <fullName evidence="3">Tripartite tricarboxylate transporter substrate binding protein</fullName>
    </submittedName>
</protein>
<evidence type="ECO:0000256" key="2">
    <source>
        <dbReference type="SAM" id="SignalP"/>
    </source>
</evidence>
<organism evidence="3 4">
    <name type="scientific">Pigmentiphaga daeguensis</name>
    <dbReference type="NCBI Taxonomy" id="414049"/>
    <lineage>
        <taxon>Bacteria</taxon>
        <taxon>Pseudomonadati</taxon>
        <taxon>Pseudomonadota</taxon>
        <taxon>Betaproteobacteria</taxon>
        <taxon>Burkholderiales</taxon>
        <taxon>Alcaligenaceae</taxon>
        <taxon>Pigmentiphaga</taxon>
    </lineage>
</organism>
<dbReference type="EMBL" id="BAAAEN010000019">
    <property type="protein sequence ID" value="GAA0520767.1"/>
    <property type="molecule type" value="Genomic_DNA"/>
</dbReference>